<proteinExistence type="predicted"/>
<evidence type="ECO:0000256" key="1">
    <source>
        <dbReference type="ARBA" id="ARBA00004651"/>
    </source>
</evidence>
<keyword evidence="5 6" id="KW-0472">Membrane</keyword>
<evidence type="ECO:0000313" key="8">
    <source>
        <dbReference type="EMBL" id="OGK01157.1"/>
    </source>
</evidence>
<evidence type="ECO:0000259" key="7">
    <source>
        <dbReference type="Pfam" id="PF00482"/>
    </source>
</evidence>
<dbReference type="EMBL" id="MFYX01000131">
    <property type="protein sequence ID" value="OGK01157.1"/>
    <property type="molecule type" value="Genomic_DNA"/>
</dbReference>
<feature type="transmembrane region" description="Helical" evidence="6">
    <location>
        <begin position="6"/>
        <end position="28"/>
    </location>
</feature>
<dbReference type="Pfam" id="PF00482">
    <property type="entry name" value="T2SSF"/>
    <property type="match status" value="1"/>
</dbReference>
<comment type="subcellular location">
    <subcellularLocation>
        <location evidence="1">Cell membrane</location>
        <topology evidence="1">Multi-pass membrane protein</topology>
    </subcellularLocation>
</comment>
<evidence type="ECO:0000313" key="9">
    <source>
        <dbReference type="Proteomes" id="UP000179243"/>
    </source>
</evidence>
<dbReference type="PANTHER" id="PTHR35007:SF1">
    <property type="entry name" value="PILUS ASSEMBLY PROTEIN"/>
    <property type="match status" value="1"/>
</dbReference>
<keyword evidence="2" id="KW-1003">Cell membrane</keyword>
<sequence>MYYGALILLFISIGLLVYIFVPALRDWVEERQARLLKKAEAKTDELYIRIDSRKMIRTAVLVSLCFGLLIGMVLSSMAGGIVACGIGLAIPYFLTTVSQRRRRRELDRILPGALEKAAASLRAGGSLQSAFEQIAERSEGPFSQEITHLLQEVGLGLSMDEALRRMAQRVKSDDVSTVCTAISITLQTGGNLSSMLESIAQAIQERRTLDGKVRSLTSQGKMQGIIIGLLPAALLAVFCVIDYQMIRPLFETAPGRLMLGAGVLLELTGLLMIKKIVDIKY</sequence>
<evidence type="ECO:0000256" key="5">
    <source>
        <dbReference type="ARBA" id="ARBA00023136"/>
    </source>
</evidence>
<dbReference type="AlphaFoldDB" id="A0A1F7F3P6"/>
<dbReference type="PANTHER" id="PTHR35007">
    <property type="entry name" value="INTEGRAL MEMBRANE PROTEIN-RELATED"/>
    <property type="match status" value="1"/>
</dbReference>
<gene>
    <name evidence="8" type="ORF">A2519_01380</name>
</gene>
<evidence type="ECO:0000256" key="2">
    <source>
        <dbReference type="ARBA" id="ARBA00022475"/>
    </source>
</evidence>
<dbReference type="InterPro" id="IPR018076">
    <property type="entry name" value="T2SS_GspF_dom"/>
</dbReference>
<feature type="transmembrane region" description="Helical" evidence="6">
    <location>
        <begin position="257"/>
        <end position="277"/>
    </location>
</feature>
<evidence type="ECO:0000256" key="4">
    <source>
        <dbReference type="ARBA" id="ARBA00022989"/>
    </source>
</evidence>
<name>A0A1F7F3P6_UNCRA</name>
<evidence type="ECO:0000256" key="6">
    <source>
        <dbReference type="SAM" id="Phobius"/>
    </source>
</evidence>
<dbReference type="InterPro" id="IPR042094">
    <property type="entry name" value="T2SS_GspF_sf"/>
</dbReference>
<accession>A0A1F7F3P6</accession>
<feature type="transmembrane region" description="Helical" evidence="6">
    <location>
        <begin position="55"/>
        <end position="74"/>
    </location>
</feature>
<dbReference type="Proteomes" id="UP000179243">
    <property type="component" value="Unassembled WGS sequence"/>
</dbReference>
<comment type="caution">
    <text evidence="8">The sequence shown here is derived from an EMBL/GenBank/DDBJ whole genome shotgun (WGS) entry which is preliminary data.</text>
</comment>
<dbReference type="GO" id="GO:0005886">
    <property type="term" value="C:plasma membrane"/>
    <property type="evidence" value="ECO:0007669"/>
    <property type="project" value="UniProtKB-SubCell"/>
</dbReference>
<protein>
    <recommendedName>
        <fullName evidence="7">Type II secretion system protein GspF domain-containing protein</fullName>
    </recommendedName>
</protein>
<keyword evidence="3 6" id="KW-0812">Transmembrane</keyword>
<feature type="transmembrane region" description="Helical" evidence="6">
    <location>
        <begin position="224"/>
        <end position="245"/>
    </location>
</feature>
<dbReference type="Gene3D" id="1.20.81.30">
    <property type="entry name" value="Type II secretion system (T2SS), domain F"/>
    <property type="match status" value="1"/>
</dbReference>
<feature type="domain" description="Type II secretion system protein GspF" evidence="7">
    <location>
        <begin position="115"/>
        <end position="238"/>
    </location>
</feature>
<keyword evidence="4 6" id="KW-1133">Transmembrane helix</keyword>
<reference evidence="8 9" key="1">
    <citation type="journal article" date="2016" name="Nat. Commun.">
        <title>Thousands of microbial genomes shed light on interconnected biogeochemical processes in an aquifer system.</title>
        <authorList>
            <person name="Anantharaman K."/>
            <person name="Brown C.T."/>
            <person name="Hug L.A."/>
            <person name="Sharon I."/>
            <person name="Castelle C.J."/>
            <person name="Probst A.J."/>
            <person name="Thomas B.C."/>
            <person name="Singh A."/>
            <person name="Wilkins M.J."/>
            <person name="Karaoz U."/>
            <person name="Brodie E.L."/>
            <person name="Williams K.H."/>
            <person name="Hubbard S.S."/>
            <person name="Banfield J.F."/>
        </authorList>
    </citation>
    <scope>NUCLEOTIDE SEQUENCE [LARGE SCALE GENOMIC DNA]</scope>
</reference>
<organism evidence="8 9">
    <name type="scientific">Candidatus Raymondbacteria bacterium RIFOXYD12_FULL_49_13</name>
    <dbReference type="NCBI Taxonomy" id="1817890"/>
    <lineage>
        <taxon>Bacteria</taxon>
        <taxon>Raymondiibacteriota</taxon>
    </lineage>
</organism>
<evidence type="ECO:0000256" key="3">
    <source>
        <dbReference type="ARBA" id="ARBA00022692"/>
    </source>
</evidence>
<feature type="transmembrane region" description="Helical" evidence="6">
    <location>
        <begin position="80"/>
        <end position="98"/>
    </location>
</feature>